<feature type="transmembrane region" description="Helical" evidence="1">
    <location>
        <begin position="27"/>
        <end position="52"/>
    </location>
</feature>
<evidence type="ECO:0008006" key="5">
    <source>
        <dbReference type="Google" id="ProtNLM"/>
    </source>
</evidence>
<keyword evidence="1" id="KW-0812">Transmembrane</keyword>
<evidence type="ECO:0000256" key="2">
    <source>
        <dbReference type="SAM" id="SignalP"/>
    </source>
</evidence>
<reference evidence="3 4" key="1">
    <citation type="journal article" date="2018" name="Nat. Ecol. Evol.">
        <title>Pezizomycetes genomes reveal the molecular basis of ectomycorrhizal truffle lifestyle.</title>
        <authorList>
            <person name="Murat C."/>
            <person name="Payen T."/>
            <person name="Noel B."/>
            <person name="Kuo A."/>
            <person name="Morin E."/>
            <person name="Chen J."/>
            <person name="Kohler A."/>
            <person name="Krizsan K."/>
            <person name="Balestrini R."/>
            <person name="Da Silva C."/>
            <person name="Montanini B."/>
            <person name="Hainaut M."/>
            <person name="Levati E."/>
            <person name="Barry K.W."/>
            <person name="Belfiori B."/>
            <person name="Cichocki N."/>
            <person name="Clum A."/>
            <person name="Dockter R.B."/>
            <person name="Fauchery L."/>
            <person name="Guy J."/>
            <person name="Iotti M."/>
            <person name="Le Tacon F."/>
            <person name="Lindquist E.A."/>
            <person name="Lipzen A."/>
            <person name="Malagnac F."/>
            <person name="Mello A."/>
            <person name="Molinier V."/>
            <person name="Miyauchi S."/>
            <person name="Poulain J."/>
            <person name="Riccioni C."/>
            <person name="Rubini A."/>
            <person name="Sitrit Y."/>
            <person name="Splivallo R."/>
            <person name="Traeger S."/>
            <person name="Wang M."/>
            <person name="Zifcakova L."/>
            <person name="Wipf D."/>
            <person name="Zambonelli A."/>
            <person name="Paolocci F."/>
            <person name="Nowrousian M."/>
            <person name="Ottonello S."/>
            <person name="Baldrian P."/>
            <person name="Spatafora J.W."/>
            <person name="Henrissat B."/>
            <person name="Nagy L.G."/>
            <person name="Aury J.M."/>
            <person name="Wincker P."/>
            <person name="Grigoriev I.V."/>
            <person name="Bonfante P."/>
            <person name="Martin F.M."/>
        </authorList>
    </citation>
    <scope>NUCLEOTIDE SEQUENCE [LARGE SCALE GENOMIC DNA]</scope>
    <source>
        <strain evidence="3 4">120613-1</strain>
    </source>
</reference>
<evidence type="ECO:0000313" key="4">
    <source>
        <dbReference type="Proteomes" id="UP000276215"/>
    </source>
</evidence>
<proteinExistence type="predicted"/>
<keyword evidence="2" id="KW-0732">Signal</keyword>
<feature type="signal peptide" evidence="2">
    <location>
        <begin position="1"/>
        <end position="17"/>
    </location>
</feature>
<protein>
    <recommendedName>
        <fullName evidence="5">Secreted protein</fullName>
    </recommendedName>
</protein>
<name>A0A3N4JKA4_9PEZI</name>
<dbReference type="EMBL" id="ML120393">
    <property type="protein sequence ID" value="RPA98689.1"/>
    <property type="molecule type" value="Genomic_DNA"/>
</dbReference>
<dbReference type="AlphaFoldDB" id="A0A3N4JKA4"/>
<feature type="chain" id="PRO_5017998692" description="Secreted protein" evidence="2">
    <location>
        <begin position="18"/>
        <end position="104"/>
    </location>
</feature>
<accession>A0A3N4JKA4</accession>
<evidence type="ECO:0000256" key="1">
    <source>
        <dbReference type="SAM" id="Phobius"/>
    </source>
</evidence>
<keyword evidence="4" id="KW-1185">Reference proteome</keyword>
<gene>
    <name evidence="3" type="ORF">L873DRAFT_1005693</name>
</gene>
<dbReference type="Proteomes" id="UP000276215">
    <property type="component" value="Unassembled WGS sequence"/>
</dbReference>
<keyword evidence="1" id="KW-0472">Membrane</keyword>
<evidence type="ECO:0000313" key="3">
    <source>
        <dbReference type="EMBL" id="RPA98689.1"/>
    </source>
</evidence>
<organism evidence="3 4">
    <name type="scientific">Choiromyces venosus 120613-1</name>
    <dbReference type="NCBI Taxonomy" id="1336337"/>
    <lineage>
        <taxon>Eukaryota</taxon>
        <taxon>Fungi</taxon>
        <taxon>Dikarya</taxon>
        <taxon>Ascomycota</taxon>
        <taxon>Pezizomycotina</taxon>
        <taxon>Pezizomycetes</taxon>
        <taxon>Pezizales</taxon>
        <taxon>Tuberaceae</taxon>
        <taxon>Choiromyces</taxon>
    </lineage>
</organism>
<sequence length="104" mass="11956">MVTLFFFFFFLPHQTIGGRCFPGSLGFTACAWFSMCAFWLLLYASRLVAAACHRRKAEGEKRKYASKDRCRSKISQDSINGTYSVPYVPICPEFDIITYNIILF</sequence>
<keyword evidence="1" id="KW-1133">Transmembrane helix</keyword>